<accession>A0ABU0W8G8</accession>
<keyword evidence="4" id="KW-1185">Reference proteome</keyword>
<dbReference type="SUPFAM" id="SSF52402">
    <property type="entry name" value="Adenine nucleotide alpha hydrolases-like"/>
    <property type="match status" value="2"/>
</dbReference>
<sequence>MPTFSRILAATDFSEPSLNALRRAAALLKAGQAASGCLLHVTEARLVERLRQLLAESPDVSEALRQRLDTLAADIATESGVTLSSELLSGSIPHALAEAMTADDLLVLGAQGSHRSRERLLGTTAQRLVYHSPGAALVVRKPADGPWRKVLVATDFSEASQRALERAIQLAPDAEIELLHVYASSFEPSMHYAGVDEGLIQEYRQRAGREAERNMRDFLQACGQPAVAQRLEAGYAPHRLKDRLGEQGVDLVVAGKQGQSMVRDMLVGSVTMSLLQDADCDVLVVS</sequence>
<evidence type="ECO:0000256" key="1">
    <source>
        <dbReference type="ARBA" id="ARBA00008791"/>
    </source>
</evidence>
<dbReference type="InterPro" id="IPR006015">
    <property type="entry name" value="Universal_stress_UspA"/>
</dbReference>
<feature type="domain" description="UspA" evidence="2">
    <location>
        <begin position="4"/>
        <end position="140"/>
    </location>
</feature>
<dbReference type="InterPro" id="IPR014729">
    <property type="entry name" value="Rossmann-like_a/b/a_fold"/>
</dbReference>
<proteinExistence type="inferred from homology"/>
<dbReference type="PANTHER" id="PTHR46268">
    <property type="entry name" value="STRESS RESPONSE PROTEIN NHAX"/>
    <property type="match status" value="1"/>
</dbReference>
<dbReference type="PRINTS" id="PR01438">
    <property type="entry name" value="UNVRSLSTRESS"/>
</dbReference>
<name>A0ABU0W8G8_9GAMM</name>
<evidence type="ECO:0000259" key="2">
    <source>
        <dbReference type="Pfam" id="PF00582"/>
    </source>
</evidence>
<dbReference type="InterPro" id="IPR006016">
    <property type="entry name" value="UspA"/>
</dbReference>
<dbReference type="Gene3D" id="3.40.50.620">
    <property type="entry name" value="HUPs"/>
    <property type="match status" value="2"/>
</dbReference>
<protein>
    <submittedName>
        <fullName evidence="3">Universal stress protein</fullName>
    </submittedName>
</protein>
<dbReference type="CDD" id="cd00293">
    <property type="entry name" value="USP-like"/>
    <property type="match status" value="2"/>
</dbReference>
<dbReference type="EMBL" id="JAVDDT010000007">
    <property type="protein sequence ID" value="MDQ2070332.1"/>
    <property type="molecule type" value="Genomic_DNA"/>
</dbReference>
<dbReference type="Pfam" id="PF00582">
    <property type="entry name" value="Usp"/>
    <property type="match status" value="2"/>
</dbReference>
<gene>
    <name evidence="3" type="ORF">RBH19_10615</name>
</gene>
<dbReference type="PANTHER" id="PTHR46268:SF6">
    <property type="entry name" value="UNIVERSAL STRESS PROTEIN UP12"/>
    <property type="match status" value="1"/>
</dbReference>
<comment type="similarity">
    <text evidence="1">Belongs to the universal stress protein A family.</text>
</comment>
<organism evidence="3 4">
    <name type="scientific">Natronospira bacteriovora</name>
    <dbReference type="NCBI Taxonomy" id="3069753"/>
    <lineage>
        <taxon>Bacteria</taxon>
        <taxon>Pseudomonadati</taxon>
        <taxon>Pseudomonadota</taxon>
        <taxon>Gammaproteobacteria</taxon>
        <taxon>Natronospirales</taxon>
        <taxon>Natronospiraceae</taxon>
        <taxon>Natronospira</taxon>
    </lineage>
</organism>
<dbReference type="Proteomes" id="UP001239019">
    <property type="component" value="Unassembled WGS sequence"/>
</dbReference>
<evidence type="ECO:0000313" key="3">
    <source>
        <dbReference type="EMBL" id="MDQ2070332.1"/>
    </source>
</evidence>
<comment type="caution">
    <text evidence="3">The sequence shown here is derived from an EMBL/GenBank/DDBJ whole genome shotgun (WGS) entry which is preliminary data.</text>
</comment>
<evidence type="ECO:0000313" key="4">
    <source>
        <dbReference type="Proteomes" id="UP001239019"/>
    </source>
</evidence>
<dbReference type="RefSeq" id="WP_306728832.1">
    <property type="nucleotide sequence ID" value="NZ_JAVDDT010000007.1"/>
</dbReference>
<feature type="domain" description="UspA" evidence="2">
    <location>
        <begin position="147"/>
        <end position="285"/>
    </location>
</feature>
<reference evidence="3 4" key="1">
    <citation type="submission" date="2023-08" db="EMBL/GenBank/DDBJ databases">
        <title>Whole-genome sequencing of halo(alkali)philic microorganisms from hypersaline lakes.</title>
        <authorList>
            <person name="Sorokin D.Y."/>
            <person name="Abbas B."/>
            <person name="Merkel A.Y."/>
        </authorList>
    </citation>
    <scope>NUCLEOTIDE SEQUENCE [LARGE SCALE GENOMIC DNA]</scope>
    <source>
        <strain evidence="3 4">AB-CW4</strain>
    </source>
</reference>